<keyword evidence="4" id="KW-0443">Lipid metabolism</keyword>
<feature type="domain" description="Hydroxymethylglutaryl-coenzyme A synthase N-terminal" evidence="5">
    <location>
        <begin position="5"/>
        <end position="178"/>
    </location>
</feature>
<feature type="active site" description="Acyl-thioester intermediate" evidence="3">
    <location>
        <position position="121"/>
    </location>
</feature>
<evidence type="ECO:0000256" key="2">
    <source>
        <dbReference type="ARBA" id="ARBA00022679"/>
    </source>
</evidence>
<dbReference type="InterPro" id="IPR010122">
    <property type="entry name" value="HMG_CoA_synthase_euk"/>
</dbReference>
<dbReference type="GO" id="GO:0004421">
    <property type="term" value="F:hydroxymethylglutaryl-CoA synthase activity"/>
    <property type="evidence" value="ECO:0007669"/>
    <property type="project" value="UniProtKB-EC"/>
</dbReference>
<evidence type="ECO:0000256" key="1">
    <source>
        <dbReference type="ARBA" id="ARBA00007061"/>
    </source>
</evidence>
<sequence length="300" mass="31827">MASSRPTNVGICGLEVYLCRQKVDQKCLEEHDQVSSGKYTVGLGQEAMAVCAEWEDTASMSLTVVSALLRHYALTPSDIGRLEVGTETPLDRSKSIKTFLMPLFAASGNTDLPGVDCINACFGATQALFNAADWIESSAWDGRLAIVVASDVAIYAEGPARPTGGCGAVAMLIGPDAPLALERRNVAHHAEHVFDFHKPAGLYPQVDAKVQPSTLLSRQCGNMYTASLWGGLAGLVESQGAALEGRRLLLFSYGSGAIAAAFCMHGRRVAGKFSLDQMQTQVKLAQRSFAEIATADGDVA</sequence>
<evidence type="ECO:0000256" key="4">
    <source>
        <dbReference type="RuleBase" id="RU364071"/>
    </source>
</evidence>
<dbReference type="EMBL" id="JALJOQ010000191">
    <property type="protein sequence ID" value="KAK9790528.1"/>
    <property type="molecule type" value="Genomic_DNA"/>
</dbReference>
<comment type="pathway">
    <text evidence="4">Metabolic intermediate biosynthesis; (R)-mevalonate biosynthesis; (R)-mevalonate from acetyl-CoA: step 2/3.</text>
</comment>
<keyword evidence="2 4" id="KW-0808">Transferase</keyword>
<dbReference type="PANTHER" id="PTHR43323:SF2">
    <property type="entry name" value="HYDROXYMETHYLGLUTARYL-COA SYNTHASE"/>
    <property type="match status" value="1"/>
</dbReference>
<evidence type="ECO:0000256" key="3">
    <source>
        <dbReference type="PIRSR" id="PIRSR610122-1"/>
    </source>
</evidence>
<keyword evidence="4" id="KW-0444">Lipid biosynthesis</keyword>
<evidence type="ECO:0000313" key="8">
    <source>
        <dbReference type="Proteomes" id="UP001465755"/>
    </source>
</evidence>
<dbReference type="Pfam" id="PF01154">
    <property type="entry name" value="HMG_CoA_synt_N"/>
    <property type="match status" value="1"/>
</dbReference>
<dbReference type="InterPro" id="IPR016039">
    <property type="entry name" value="Thiolase-like"/>
</dbReference>
<evidence type="ECO:0000313" key="7">
    <source>
        <dbReference type="EMBL" id="KAK9790528.1"/>
    </source>
</evidence>
<dbReference type="InterPro" id="IPR013528">
    <property type="entry name" value="HMG_CoA_synth_N"/>
</dbReference>
<dbReference type="SUPFAM" id="SSF53901">
    <property type="entry name" value="Thiolase-like"/>
    <property type="match status" value="2"/>
</dbReference>
<keyword evidence="4" id="KW-0753">Steroid metabolism</keyword>
<gene>
    <name evidence="7" type="ORF">WJX73_000126</name>
</gene>
<dbReference type="GO" id="GO:0006084">
    <property type="term" value="P:acetyl-CoA metabolic process"/>
    <property type="evidence" value="ECO:0007669"/>
    <property type="project" value="InterPro"/>
</dbReference>
<organism evidence="7 8">
    <name type="scientific">Symbiochloris irregularis</name>
    <dbReference type="NCBI Taxonomy" id="706552"/>
    <lineage>
        <taxon>Eukaryota</taxon>
        <taxon>Viridiplantae</taxon>
        <taxon>Chlorophyta</taxon>
        <taxon>core chlorophytes</taxon>
        <taxon>Trebouxiophyceae</taxon>
        <taxon>Trebouxiales</taxon>
        <taxon>Trebouxiaceae</taxon>
        <taxon>Symbiochloris</taxon>
    </lineage>
</organism>
<comment type="catalytic activity">
    <reaction evidence="4">
        <text>acetoacetyl-CoA + acetyl-CoA + H2O = (3S)-3-hydroxy-3-methylglutaryl-CoA + CoA + H(+)</text>
        <dbReference type="Rhea" id="RHEA:10188"/>
        <dbReference type="ChEBI" id="CHEBI:15377"/>
        <dbReference type="ChEBI" id="CHEBI:15378"/>
        <dbReference type="ChEBI" id="CHEBI:43074"/>
        <dbReference type="ChEBI" id="CHEBI:57286"/>
        <dbReference type="ChEBI" id="CHEBI:57287"/>
        <dbReference type="ChEBI" id="CHEBI:57288"/>
        <dbReference type="EC" id="2.3.3.10"/>
    </reaction>
</comment>
<feature type="active site" description="Proton donor/acceptor" evidence="3">
    <location>
        <position position="87"/>
    </location>
</feature>
<dbReference type="Gene3D" id="3.40.47.10">
    <property type="match status" value="2"/>
</dbReference>
<keyword evidence="4" id="KW-0756">Sterol biosynthesis</keyword>
<dbReference type="GO" id="GO:0016126">
    <property type="term" value="P:sterol biosynthetic process"/>
    <property type="evidence" value="ECO:0007669"/>
    <property type="project" value="UniProtKB-KW"/>
</dbReference>
<keyword evidence="4" id="KW-0752">Steroid biosynthesis</keyword>
<evidence type="ECO:0000259" key="5">
    <source>
        <dbReference type="Pfam" id="PF01154"/>
    </source>
</evidence>
<comment type="similarity">
    <text evidence="1 4">Belongs to the thiolase-like superfamily. HMG-CoA synthase family.</text>
</comment>
<keyword evidence="4" id="KW-1207">Sterol metabolism</keyword>
<keyword evidence="8" id="KW-1185">Reference proteome</keyword>
<reference evidence="7 8" key="1">
    <citation type="journal article" date="2024" name="Nat. Commun.">
        <title>Phylogenomics reveals the evolutionary origins of lichenization in chlorophyte algae.</title>
        <authorList>
            <person name="Puginier C."/>
            <person name="Libourel C."/>
            <person name="Otte J."/>
            <person name="Skaloud P."/>
            <person name="Haon M."/>
            <person name="Grisel S."/>
            <person name="Petersen M."/>
            <person name="Berrin J.G."/>
            <person name="Delaux P.M."/>
            <person name="Dal Grande F."/>
            <person name="Keller J."/>
        </authorList>
    </citation>
    <scope>NUCLEOTIDE SEQUENCE [LARGE SCALE GENOMIC DNA]</scope>
    <source>
        <strain evidence="7 8">SAG 2036</strain>
    </source>
</reference>
<protein>
    <recommendedName>
        <fullName evidence="4">Hydroxymethylglutaryl-CoA synthase</fullName>
        <shortName evidence="4">HMG-CoA synthase</shortName>
        <ecNumber evidence="4">2.3.3.10</ecNumber>
    </recommendedName>
    <alternativeName>
        <fullName evidence="4">3-hydroxy-3-methylglutaryl coenzyme A synthase</fullName>
    </alternativeName>
</protein>
<dbReference type="InterPro" id="IPR013746">
    <property type="entry name" value="HMG_CoA_synt_C_dom"/>
</dbReference>
<dbReference type="EC" id="2.3.3.10" evidence="4"/>
<evidence type="ECO:0000259" key="6">
    <source>
        <dbReference type="Pfam" id="PF08540"/>
    </source>
</evidence>
<dbReference type="PANTHER" id="PTHR43323">
    <property type="entry name" value="3-HYDROXY-3-METHYLGLUTARYL COENZYME A SYNTHASE"/>
    <property type="match status" value="1"/>
</dbReference>
<dbReference type="Pfam" id="PF08540">
    <property type="entry name" value="HMG_CoA_synt_C"/>
    <property type="match status" value="1"/>
</dbReference>
<dbReference type="NCBIfam" id="TIGR01833">
    <property type="entry name" value="HMG-CoA-S_euk"/>
    <property type="match status" value="1"/>
</dbReference>
<accession>A0AAW1NLG1</accession>
<dbReference type="GO" id="GO:0010142">
    <property type="term" value="P:farnesyl diphosphate biosynthetic process, mevalonate pathway"/>
    <property type="evidence" value="ECO:0007669"/>
    <property type="project" value="InterPro"/>
</dbReference>
<dbReference type="AlphaFoldDB" id="A0AAW1NLG1"/>
<name>A0AAW1NLG1_9CHLO</name>
<dbReference type="CDD" id="cd00827">
    <property type="entry name" value="init_cond_enzymes"/>
    <property type="match status" value="1"/>
</dbReference>
<comment type="function">
    <text evidence="4">Catalyzes the condensation of acetyl-CoA with acetoacetyl-CoA to form HMG-CoA.</text>
</comment>
<comment type="caution">
    <text evidence="7">The sequence shown here is derived from an EMBL/GenBank/DDBJ whole genome shotgun (WGS) entry which is preliminary data.</text>
</comment>
<feature type="domain" description="Hydroxymethylglutaryl-coenzyme A synthase C-terminal" evidence="6">
    <location>
        <begin position="205"/>
        <end position="285"/>
    </location>
</feature>
<proteinExistence type="inferred from homology"/>
<dbReference type="Proteomes" id="UP001465755">
    <property type="component" value="Unassembled WGS sequence"/>
</dbReference>